<evidence type="ECO:0000256" key="2">
    <source>
        <dbReference type="ARBA" id="ARBA00010206"/>
    </source>
</evidence>
<dbReference type="SUPFAM" id="SSF55909">
    <property type="entry name" value="Pentein"/>
    <property type="match status" value="1"/>
</dbReference>
<accession>A0A1H9NVJ5</accession>
<keyword evidence="4 6" id="KW-0378">Hydrolase</keyword>
<dbReference type="EMBL" id="FOGT01000001">
    <property type="protein sequence ID" value="SER39609.1"/>
    <property type="molecule type" value="Genomic_DNA"/>
</dbReference>
<dbReference type="PRINTS" id="PR01466">
    <property type="entry name" value="ARGDEIMINASE"/>
</dbReference>
<dbReference type="AlphaFoldDB" id="A0A1H9NVJ5"/>
<keyword evidence="9" id="KW-1185">Reference proteome</keyword>
<dbReference type="Gene3D" id="1.10.3930.10">
    <property type="entry name" value="Arginine deiminase"/>
    <property type="match status" value="1"/>
</dbReference>
<comment type="pathway">
    <text evidence="1 6">Amino-acid degradation; L-arginine degradation via ADI pathway; carbamoyl phosphate from L-arginine: step 1/2.</text>
</comment>
<evidence type="ECO:0000313" key="9">
    <source>
        <dbReference type="Proteomes" id="UP000198571"/>
    </source>
</evidence>
<dbReference type="PIRSF" id="PIRSF006356">
    <property type="entry name" value="Arg_deiminase"/>
    <property type="match status" value="1"/>
</dbReference>
<dbReference type="STRING" id="1601833.SAMN05518684_1012"/>
<dbReference type="PANTHER" id="PTHR47271:SF2">
    <property type="entry name" value="ARGININE DEIMINASE"/>
    <property type="match status" value="1"/>
</dbReference>
<gene>
    <name evidence="6" type="primary">arcA</name>
    <name evidence="8" type="ORF">SAMN05518684_1012</name>
</gene>
<keyword evidence="6" id="KW-0963">Cytoplasm</keyword>
<dbReference type="Pfam" id="PF02274">
    <property type="entry name" value="ADI"/>
    <property type="match status" value="1"/>
</dbReference>
<reference evidence="9" key="1">
    <citation type="submission" date="2016-10" db="EMBL/GenBank/DDBJ databases">
        <authorList>
            <person name="Varghese N."/>
            <person name="Submissions S."/>
        </authorList>
    </citation>
    <scope>NUCLEOTIDE SEQUENCE [LARGE SCALE GENOMIC DNA]</scope>
    <source>
        <strain evidence="9">S9</strain>
    </source>
</reference>
<evidence type="ECO:0000256" key="5">
    <source>
        <dbReference type="ARBA" id="ARBA00049429"/>
    </source>
</evidence>
<dbReference type="Gene3D" id="3.75.10.10">
    <property type="entry name" value="L-arginine/glycine Amidinotransferase, Chain A"/>
    <property type="match status" value="1"/>
</dbReference>
<feature type="active site" description="Amidino-cysteine intermediate" evidence="6 7">
    <location>
        <position position="402"/>
    </location>
</feature>
<dbReference type="OrthoDB" id="9807502at2"/>
<evidence type="ECO:0000313" key="8">
    <source>
        <dbReference type="EMBL" id="SER39609.1"/>
    </source>
</evidence>
<dbReference type="UniPathway" id="UPA00254">
    <property type="reaction ID" value="UER00364"/>
</dbReference>
<dbReference type="Proteomes" id="UP000198571">
    <property type="component" value="Unassembled WGS sequence"/>
</dbReference>
<proteinExistence type="inferred from homology"/>
<evidence type="ECO:0000256" key="1">
    <source>
        <dbReference type="ARBA" id="ARBA00005213"/>
    </source>
</evidence>
<protein>
    <recommendedName>
        <fullName evidence="6">Arginine deiminase</fullName>
        <shortName evidence="6">ADI</shortName>
        <ecNumber evidence="6">3.5.3.6</ecNumber>
    </recommendedName>
    <alternativeName>
        <fullName evidence="6">Arginine dihydrolase</fullName>
        <shortName evidence="6">AD</shortName>
    </alternativeName>
</protein>
<dbReference type="EC" id="3.5.3.6" evidence="6"/>
<comment type="subcellular location">
    <subcellularLocation>
        <location evidence="6">Cytoplasm</location>
    </subcellularLocation>
</comment>
<dbReference type="GO" id="GO:0019546">
    <property type="term" value="P:L-arginine deiminase pathway"/>
    <property type="evidence" value="ECO:0007669"/>
    <property type="project" value="TreeGrafter"/>
</dbReference>
<evidence type="ECO:0000256" key="6">
    <source>
        <dbReference type="HAMAP-Rule" id="MF_00242"/>
    </source>
</evidence>
<evidence type="ECO:0000256" key="3">
    <source>
        <dbReference type="ARBA" id="ARBA00022503"/>
    </source>
</evidence>
<name>A0A1H9NVJ5_9BACI</name>
<comment type="catalytic activity">
    <reaction evidence="5 6">
        <text>L-arginine + H2O = L-citrulline + NH4(+)</text>
        <dbReference type="Rhea" id="RHEA:19597"/>
        <dbReference type="ChEBI" id="CHEBI:15377"/>
        <dbReference type="ChEBI" id="CHEBI:28938"/>
        <dbReference type="ChEBI" id="CHEBI:32682"/>
        <dbReference type="ChEBI" id="CHEBI:57743"/>
        <dbReference type="EC" id="3.5.3.6"/>
    </reaction>
</comment>
<organism evidence="8 9">
    <name type="scientific">Salipaludibacillus aurantiacus</name>
    <dbReference type="NCBI Taxonomy" id="1601833"/>
    <lineage>
        <taxon>Bacteria</taxon>
        <taxon>Bacillati</taxon>
        <taxon>Bacillota</taxon>
        <taxon>Bacilli</taxon>
        <taxon>Bacillales</taxon>
        <taxon>Bacillaceae</taxon>
    </lineage>
</organism>
<sequence>MTSPFNIYSEIGSLEKVIIHRPGKEIENIYPDYLEALLFDDIPNLRVAQKEHDQFAKALQSKGAEVLYLTDLATEALKAEETKKAFIKDFIKLSQLTHQEEDKVYTYLYEYLADREPEELVNMLISGIRKEEVKVETDLVLPGLIDSNKPFYIDPLPNMYFTRDPASIIGHGISYNRMDHTARKNETLFMKYITAHHPLFSDSDIPQVNDDKSRFPIEGGDILVLSQDTLAIGLSARTSPEAIEILFKKLRSLNSPIKQVIAVEIPKKRAFMHLDTVFTQLDTNKFTVHPAVMKIADDMNLYILRENSNRQVVVERKSNLIETLKSCLHLNELELIPVGDGQAIEAAREQWNDGSNTFALAPGTVVAYDRNYVTNDTLKSYGIDVIEVPSSELARGRGGPRCMTMPISRKNSL</sequence>
<evidence type="ECO:0000256" key="7">
    <source>
        <dbReference type="PIRSR" id="PIRSR006356-1"/>
    </source>
</evidence>
<dbReference type="NCBIfam" id="NF002381">
    <property type="entry name" value="PRK01388.1"/>
    <property type="match status" value="1"/>
</dbReference>
<dbReference type="GO" id="GO:0005737">
    <property type="term" value="C:cytoplasm"/>
    <property type="evidence" value="ECO:0007669"/>
    <property type="project" value="UniProtKB-SubCell"/>
</dbReference>
<dbReference type="PANTHER" id="PTHR47271">
    <property type="entry name" value="ARGININE DEIMINASE"/>
    <property type="match status" value="1"/>
</dbReference>
<comment type="similarity">
    <text evidence="2 6">Belongs to the arginine deiminase family.</text>
</comment>
<dbReference type="HAMAP" id="MF_00242">
    <property type="entry name" value="Arg_deiminase"/>
    <property type="match status" value="1"/>
</dbReference>
<evidence type="ECO:0000256" key="4">
    <source>
        <dbReference type="ARBA" id="ARBA00022801"/>
    </source>
</evidence>
<keyword evidence="3 6" id="KW-0056">Arginine metabolism</keyword>
<dbReference type="RefSeq" id="WP_093046967.1">
    <property type="nucleotide sequence ID" value="NZ_FOGT01000001.1"/>
</dbReference>
<dbReference type="InterPro" id="IPR003876">
    <property type="entry name" value="Arg_deiminase"/>
</dbReference>
<dbReference type="GO" id="GO:0016990">
    <property type="term" value="F:arginine deiminase activity"/>
    <property type="evidence" value="ECO:0007669"/>
    <property type="project" value="UniProtKB-UniRule"/>
</dbReference>